<evidence type="ECO:0000256" key="5">
    <source>
        <dbReference type="ARBA" id="ARBA00022857"/>
    </source>
</evidence>
<dbReference type="InterPro" id="IPR001796">
    <property type="entry name" value="DHFR_dom"/>
</dbReference>
<keyword evidence="4 7" id="KW-0554">One-carbon metabolism</keyword>
<evidence type="ECO:0000256" key="2">
    <source>
        <dbReference type="ARBA" id="ARBA00009539"/>
    </source>
</evidence>
<dbReference type="PROSITE" id="PS51330">
    <property type="entry name" value="DHFR_2"/>
    <property type="match status" value="1"/>
</dbReference>
<dbReference type="PANTHER" id="PTHR48069:SF3">
    <property type="entry name" value="DIHYDROFOLATE REDUCTASE"/>
    <property type="match status" value="1"/>
</dbReference>
<dbReference type="GO" id="GO:0046654">
    <property type="term" value="P:tetrahydrofolate biosynthetic process"/>
    <property type="evidence" value="ECO:0007669"/>
    <property type="project" value="UniProtKB-UniPathway"/>
</dbReference>
<comment type="similarity">
    <text evidence="2 7">Belongs to the dihydrofolate reductase family.</text>
</comment>
<keyword evidence="5 7" id="KW-0521">NADP</keyword>
<dbReference type="Gene3D" id="3.40.430.10">
    <property type="entry name" value="Dihydrofolate Reductase, subunit A"/>
    <property type="match status" value="1"/>
</dbReference>
<dbReference type="InterPro" id="IPR024072">
    <property type="entry name" value="DHFR-like_dom_sf"/>
</dbReference>
<dbReference type="GO" id="GO:0005829">
    <property type="term" value="C:cytosol"/>
    <property type="evidence" value="ECO:0007669"/>
    <property type="project" value="TreeGrafter"/>
</dbReference>
<dbReference type="PIRSF" id="PIRSF000194">
    <property type="entry name" value="DHFR"/>
    <property type="match status" value="1"/>
</dbReference>
<dbReference type="GO" id="GO:0050661">
    <property type="term" value="F:NADP binding"/>
    <property type="evidence" value="ECO:0007669"/>
    <property type="project" value="InterPro"/>
</dbReference>
<gene>
    <name evidence="9" type="ORF">FC18_GL000896</name>
</gene>
<evidence type="ECO:0000259" key="8">
    <source>
        <dbReference type="PROSITE" id="PS51330"/>
    </source>
</evidence>
<evidence type="ECO:0000313" key="9">
    <source>
        <dbReference type="EMBL" id="KRM55846.1"/>
    </source>
</evidence>
<proteinExistence type="inferred from homology"/>
<keyword evidence="6 7" id="KW-0560">Oxidoreductase</keyword>
<evidence type="ECO:0000256" key="3">
    <source>
        <dbReference type="ARBA" id="ARBA00012856"/>
    </source>
</evidence>
<evidence type="ECO:0000256" key="4">
    <source>
        <dbReference type="ARBA" id="ARBA00022563"/>
    </source>
</evidence>
<dbReference type="Proteomes" id="UP000051679">
    <property type="component" value="Unassembled WGS sequence"/>
</dbReference>
<dbReference type="PATRIC" id="fig|1291052.5.peg.912"/>
<dbReference type="UniPathway" id="UPA00077">
    <property type="reaction ID" value="UER00158"/>
</dbReference>
<dbReference type="EMBL" id="AYYO01000011">
    <property type="protein sequence ID" value="KRM55846.1"/>
    <property type="molecule type" value="Genomic_DNA"/>
</dbReference>
<dbReference type="PANTHER" id="PTHR48069">
    <property type="entry name" value="DIHYDROFOLATE REDUCTASE"/>
    <property type="match status" value="1"/>
</dbReference>
<dbReference type="AlphaFoldDB" id="A0A0R1ZVN8"/>
<protein>
    <recommendedName>
        <fullName evidence="3 7">Dihydrofolate reductase</fullName>
        <ecNumber evidence="3 7">1.5.1.3</ecNumber>
    </recommendedName>
</protein>
<sequence>MEDNMIAYIWAQDARGTIGKNGTLPWHLPDDLKFFKDQTRDQIVVMGRKTFTGMGERPLPKRVNVVLTRQANFTAPAGVHVLHDKAAVLAFGAAHPEQHLMIIGGAEIYRLFADVVDTLYVTRLAGTFAGDTQMAALPWADFTRTTARTVVNADPALTHTFETWQRK</sequence>
<feature type="domain" description="DHFR" evidence="8">
    <location>
        <begin position="5"/>
        <end position="166"/>
    </location>
</feature>
<comment type="function">
    <text evidence="7">Key enzyme in folate metabolism. Catalyzes an essential reaction for de novo glycine and purine synthesis, and for DNA precursor synthesis.</text>
</comment>
<dbReference type="InterPro" id="IPR012259">
    <property type="entry name" value="DHFR"/>
</dbReference>
<dbReference type="CDD" id="cd00209">
    <property type="entry name" value="DHFR"/>
    <property type="match status" value="1"/>
</dbReference>
<dbReference type="GO" id="GO:0006730">
    <property type="term" value="P:one-carbon metabolic process"/>
    <property type="evidence" value="ECO:0007669"/>
    <property type="project" value="UniProtKB-KW"/>
</dbReference>
<dbReference type="GO" id="GO:0004146">
    <property type="term" value="F:dihydrofolate reductase activity"/>
    <property type="evidence" value="ECO:0007669"/>
    <property type="project" value="UniProtKB-EC"/>
</dbReference>
<evidence type="ECO:0000256" key="7">
    <source>
        <dbReference type="PIRNR" id="PIRNR000194"/>
    </source>
</evidence>
<dbReference type="PRINTS" id="PR00070">
    <property type="entry name" value="DHFR"/>
</dbReference>
<dbReference type="GO" id="GO:0046452">
    <property type="term" value="P:dihydrofolate metabolic process"/>
    <property type="evidence" value="ECO:0007669"/>
    <property type="project" value="TreeGrafter"/>
</dbReference>
<dbReference type="SUPFAM" id="SSF53597">
    <property type="entry name" value="Dihydrofolate reductase-like"/>
    <property type="match status" value="1"/>
</dbReference>
<comment type="catalytic activity">
    <reaction evidence="7">
        <text>(6S)-5,6,7,8-tetrahydrofolate + NADP(+) = 7,8-dihydrofolate + NADPH + H(+)</text>
        <dbReference type="Rhea" id="RHEA:15009"/>
        <dbReference type="ChEBI" id="CHEBI:15378"/>
        <dbReference type="ChEBI" id="CHEBI:57451"/>
        <dbReference type="ChEBI" id="CHEBI:57453"/>
        <dbReference type="ChEBI" id="CHEBI:57783"/>
        <dbReference type="ChEBI" id="CHEBI:58349"/>
        <dbReference type="EC" id="1.5.1.3"/>
    </reaction>
</comment>
<comment type="caution">
    <text evidence="9">The sequence shown here is derived from an EMBL/GenBank/DDBJ whole genome shotgun (WGS) entry which is preliminary data.</text>
</comment>
<reference evidence="9 10" key="1">
    <citation type="journal article" date="2015" name="Genome Announc.">
        <title>Expanding the biotechnology potential of lactobacilli through comparative genomics of 213 strains and associated genera.</title>
        <authorList>
            <person name="Sun Z."/>
            <person name="Harris H.M."/>
            <person name="McCann A."/>
            <person name="Guo C."/>
            <person name="Argimon S."/>
            <person name="Zhang W."/>
            <person name="Yang X."/>
            <person name="Jeffery I.B."/>
            <person name="Cooney J.C."/>
            <person name="Kagawa T.F."/>
            <person name="Liu W."/>
            <person name="Song Y."/>
            <person name="Salvetti E."/>
            <person name="Wrobel A."/>
            <person name="Rasinkangas P."/>
            <person name="Parkhill J."/>
            <person name="Rea M.C."/>
            <person name="O'Sullivan O."/>
            <person name="Ritari J."/>
            <person name="Douillard F.P."/>
            <person name="Paul Ross R."/>
            <person name="Yang R."/>
            <person name="Briner A.E."/>
            <person name="Felis G.E."/>
            <person name="de Vos W.M."/>
            <person name="Barrangou R."/>
            <person name="Klaenhammer T.R."/>
            <person name="Caufield P.W."/>
            <person name="Cui Y."/>
            <person name="Zhang H."/>
            <person name="O'Toole P.W."/>
        </authorList>
    </citation>
    <scope>NUCLEOTIDE SEQUENCE [LARGE SCALE GENOMIC DNA]</scope>
    <source>
        <strain evidence="9 10">DSM 20505</strain>
    </source>
</reference>
<evidence type="ECO:0000313" key="10">
    <source>
        <dbReference type="Proteomes" id="UP000051679"/>
    </source>
</evidence>
<dbReference type="Pfam" id="PF00186">
    <property type="entry name" value="DHFR_1"/>
    <property type="match status" value="1"/>
</dbReference>
<name>A0A0R1ZVN8_9LACO</name>
<dbReference type="EC" id="1.5.1.3" evidence="3 7"/>
<keyword evidence="10" id="KW-1185">Reference proteome</keyword>
<accession>A0A0R1ZVN8</accession>
<evidence type="ECO:0000256" key="6">
    <source>
        <dbReference type="ARBA" id="ARBA00023002"/>
    </source>
</evidence>
<dbReference type="GO" id="GO:0046655">
    <property type="term" value="P:folic acid metabolic process"/>
    <property type="evidence" value="ECO:0007669"/>
    <property type="project" value="TreeGrafter"/>
</dbReference>
<organism evidence="9 10">
    <name type="scientific">Lacticaseibacillus sharpeae JCM 1186 = DSM 20505</name>
    <dbReference type="NCBI Taxonomy" id="1291052"/>
    <lineage>
        <taxon>Bacteria</taxon>
        <taxon>Bacillati</taxon>
        <taxon>Bacillota</taxon>
        <taxon>Bacilli</taxon>
        <taxon>Lactobacillales</taxon>
        <taxon>Lactobacillaceae</taxon>
        <taxon>Lacticaseibacillus</taxon>
    </lineage>
</organism>
<comment type="pathway">
    <text evidence="1 7">Cofactor biosynthesis; tetrahydrofolate biosynthesis; 5,6,7,8-tetrahydrofolate from 7,8-dihydrofolate: step 1/1.</text>
</comment>
<evidence type="ECO:0000256" key="1">
    <source>
        <dbReference type="ARBA" id="ARBA00004903"/>
    </source>
</evidence>
<dbReference type="STRING" id="1291052.FC18_GL000896"/>